<keyword evidence="5" id="KW-1185">Reference proteome</keyword>
<feature type="domain" description="Nudix hydrolase" evidence="3">
    <location>
        <begin position="7"/>
        <end position="138"/>
    </location>
</feature>
<dbReference type="InterPro" id="IPR015797">
    <property type="entry name" value="NUDIX_hydrolase-like_dom_sf"/>
</dbReference>
<evidence type="ECO:0000313" key="5">
    <source>
        <dbReference type="Proteomes" id="UP001169006"/>
    </source>
</evidence>
<sequence>MDTKVDLRMPGVGVGLLIVSDDLHVLLYRRKKEPEAGYWNIPGGKVDFLEHSAEAARREAEEETGLTIGTIRFLCVSEQLFPDLNQHWVSQIYGTLDYTGQATLREPDKFHDFGWFPLDNPPQPLSRFAADAYRALMALRATGTN</sequence>
<accession>A0ABT8T5E2</accession>
<evidence type="ECO:0000256" key="1">
    <source>
        <dbReference type="ARBA" id="ARBA00001946"/>
    </source>
</evidence>
<comment type="cofactor">
    <cofactor evidence="1">
        <name>Mg(2+)</name>
        <dbReference type="ChEBI" id="CHEBI:18420"/>
    </cofactor>
</comment>
<dbReference type="SUPFAM" id="SSF55811">
    <property type="entry name" value="Nudix"/>
    <property type="match status" value="1"/>
</dbReference>
<dbReference type="PANTHER" id="PTHR43736:SF1">
    <property type="entry name" value="DIHYDRONEOPTERIN TRIPHOSPHATE DIPHOSPHATASE"/>
    <property type="match status" value="1"/>
</dbReference>
<evidence type="ECO:0000313" key="4">
    <source>
        <dbReference type="EMBL" id="MDO1585620.1"/>
    </source>
</evidence>
<dbReference type="InterPro" id="IPR020084">
    <property type="entry name" value="NUDIX_hydrolase_CS"/>
</dbReference>
<evidence type="ECO:0000256" key="2">
    <source>
        <dbReference type="ARBA" id="ARBA00022801"/>
    </source>
</evidence>
<dbReference type="PROSITE" id="PS00893">
    <property type="entry name" value="NUDIX_BOX"/>
    <property type="match status" value="1"/>
</dbReference>
<dbReference type="EMBL" id="JAUKWQ010000018">
    <property type="protein sequence ID" value="MDO1585620.1"/>
    <property type="molecule type" value="Genomic_DNA"/>
</dbReference>
<dbReference type="Gene3D" id="3.90.79.10">
    <property type="entry name" value="Nucleoside Triphosphate Pyrophosphohydrolase"/>
    <property type="match status" value="1"/>
</dbReference>
<dbReference type="Pfam" id="PF00293">
    <property type="entry name" value="NUDIX"/>
    <property type="match status" value="1"/>
</dbReference>
<organism evidence="4 5">
    <name type="scientific">Rhizobium oryzicola</name>
    <dbReference type="NCBI Taxonomy" id="1232668"/>
    <lineage>
        <taxon>Bacteria</taxon>
        <taxon>Pseudomonadati</taxon>
        <taxon>Pseudomonadota</taxon>
        <taxon>Alphaproteobacteria</taxon>
        <taxon>Hyphomicrobiales</taxon>
        <taxon>Rhizobiaceae</taxon>
        <taxon>Rhizobium/Agrobacterium group</taxon>
        <taxon>Rhizobium</taxon>
    </lineage>
</organism>
<dbReference type="Proteomes" id="UP001169006">
    <property type="component" value="Unassembled WGS sequence"/>
</dbReference>
<reference evidence="4" key="2">
    <citation type="submission" date="2023-07" db="EMBL/GenBank/DDBJ databases">
        <authorList>
            <person name="Sun H."/>
        </authorList>
    </citation>
    <scope>NUCLEOTIDE SEQUENCE</scope>
    <source>
        <strain evidence="4">05753</strain>
    </source>
</reference>
<name>A0ABT8T5E2_9HYPH</name>
<dbReference type="InterPro" id="IPR000086">
    <property type="entry name" value="NUDIX_hydrolase_dom"/>
</dbReference>
<dbReference type="PANTHER" id="PTHR43736">
    <property type="entry name" value="ADP-RIBOSE PYROPHOSPHATASE"/>
    <property type="match status" value="1"/>
</dbReference>
<dbReference type="PROSITE" id="PS51462">
    <property type="entry name" value="NUDIX"/>
    <property type="match status" value="1"/>
</dbReference>
<keyword evidence="2" id="KW-0378">Hydrolase</keyword>
<evidence type="ECO:0000259" key="3">
    <source>
        <dbReference type="PROSITE" id="PS51462"/>
    </source>
</evidence>
<gene>
    <name evidence="4" type="ORF">Q2T52_26330</name>
</gene>
<comment type="caution">
    <text evidence="4">The sequence shown here is derived from an EMBL/GenBank/DDBJ whole genome shotgun (WGS) entry which is preliminary data.</text>
</comment>
<proteinExistence type="predicted"/>
<protein>
    <submittedName>
        <fullName evidence="4">NUDIX domain-containing protein</fullName>
    </submittedName>
</protein>
<dbReference type="RefSeq" id="WP_302079885.1">
    <property type="nucleotide sequence ID" value="NZ_JAUKWQ010000018.1"/>
</dbReference>
<reference evidence="4" key="1">
    <citation type="journal article" date="2015" name="Int. J. Syst. Evol. Microbiol.">
        <title>Rhizobium oryzicola sp. nov., potential plant-growth-promoting endophytic bacteria isolated from rice roots.</title>
        <authorList>
            <person name="Zhang X.X."/>
            <person name="Gao J.S."/>
            <person name="Cao Y.H."/>
            <person name="Sheirdil R.A."/>
            <person name="Wang X.C."/>
            <person name="Zhang L."/>
        </authorList>
    </citation>
    <scope>NUCLEOTIDE SEQUENCE</scope>
    <source>
        <strain evidence="4">05753</strain>
    </source>
</reference>